<dbReference type="PANTHER" id="PTHR33452">
    <property type="entry name" value="OXIDOREDUCTASE CATD-RELATED"/>
    <property type="match status" value="1"/>
</dbReference>
<evidence type="ECO:0000256" key="2">
    <source>
        <dbReference type="ARBA" id="ARBA00006679"/>
    </source>
</evidence>
<evidence type="ECO:0000313" key="8">
    <source>
        <dbReference type="EMBL" id="MFE4106394.1"/>
    </source>
</evidence>
<evidence type="ECO:0000256" key="7">
    <source>
        <dbReference type="SAM" id="Phobius"/>
    </source>
</evidence>
<sequence length="124" mass="13005">MQSYLSLIGRILIAALFLRAGINHAINFVGTQQAIASQGLPAAGLLAILTVIVLITGSLGVLIGYKAHIGAWLLIGFLIPTTIVFHLSDPTQFFKNLGLIGGLLMVVAYGPGPISLAATRTPER</sequence>
<evidence type="ECO:0000256" key="1">
    <source>
        <dbReference type="ARBA" id="ARBA00004651"/>
    </source>
</evidence>
<comment type="caution">
    <text evidence="8">The sequence shown here is derived from an EMBL/GenBank/DDBJ whole genome shotgun (WGS) entry which is preliminary data.</text>
</comment>
<reference evidence="8 9" key="1">
    <citation type="submission" date="2024-10" db="EMBL/GenBank/DDBJ databases">
        <authorList>
            <person name="Ratan Roy A."/>
            <person name="Morales Sandoval P.H."/>
            <person name="De Los Santos Villalobos S."/>
            <person name="Chakraborty S."/>
            <person name="Mukherjee J."/>
        </authorList>
    </citation>
    <scope>NUCLEOTIDE SEQUENCE [LARGE SCALE GENOMIC DNA]</scope>
    <source>
        <strain evidence="8 9">S1</strain>
    </source>
</reference>
<keyword evidence="4 7" id="KW-0812">Transmembrane</keyword>
<organism evidence="8 9">
    <name type="scientific">Almyronema epifaneia S1</name>
    <dbReference type="NCBI Taxonomy" id="2991925"/>
    <lineage>
        <taxon>Bacteria</taxon>
        <taxon>Bacillati</taxon>
        <taxon>Cyanobacteriota</taxon>
        <taxon>Cyanophyceae</taxon>
        <taxon>Nodosilineales</taxon>
        <taxon>Nodosilineaceae</taxon>
        <taxon>Almyronema</taxon>
        <taxon>Almyronema epifaneia</taxon>
    </lineage>
</organism>
<dbReference type="Pfam" id="PF07681">
    <property type="entry name" value="DoxX"/>
    <property type="match status" value="1"/>
</dbReference>
<keyword evidence="3" id="KW-1003">Cell membrane</keyword>
<evidence type="ECO:0000256" key="3">
    <source>
        <dbReference type="ARBA" id="ARBA00022475"/>
    </source>
</evidence>
<evidence type="ECO:0000313" key="9">
    <source>
        <dbReference type="Proteomes" id="UP001600165"/>
    </source>
</evidence>
<name>A0ABW6IEA7_9CYAN</name>
<feature type="transmembrane region" description="Helical" evidence="7">
    <location>
        <begin position="99"/>
        <end position="118"/>
    </location>
</feature>
<dbReference type="PANTHER" id="PTHR33452:SF1">
    <property type="entry name" value="INNER MEMBRANE PROTEIN YPHA-RELATED"/>
    <property type="match status" value="1"/>
</dbReference>
<feature type="transmembrane region" description="Helical" evidence="7">
    <location>
        <begin position="7"/>
        <end position="30"/>
    </location>
</feature>
<dbReference type="RefSeq" id="WP_377964105.1">
    <property type="nucleotide sequence ID" value="NZ_JBHZOL010000065.1"/>
</dbReference>
<keyword evidence="5 7" id="KW-1133">Transmembrane helix</keyword>
<dbReference type="InterPro" id="IPR032808">
    <property type="entry name" value="DoxX"/>
</dbReference>
<gene>
    <name evidence="8" type="ORF">ACFVKH_08915</name>
</gene>
<evidence type="ECO:0000256" key="5">
    <source>
        <dbReference type="ARBA" id="ARBA00022989"/>
    </source>
</evidence>
<evidence type="ECO:0000256" key="4">
    <source>
        <dbReference type="ARBA" id="ARBA00022692"/>
    </source>
</evidence>
<dbReference type="InterPro" id="IPR051907">
    <property type="entry name" value="DoxX-like_oxidoreductase"/>
</dbReference>
<dbReference type="EMBL" id="JBHZOL010000065">
    <property type="protein sequence ID" value="MFE4106394.1"/>
    <property type="molecule type" value="Genomic_DNA"/>
</dbReference>
<keyword evidence="9" id="KW-1185">Reference proteome</keyword>
<feature type="transmembrane region" description="Helical" evidence="7">
    <location>
        <begin position="42"/>
        <end position="62"/>
    </location>
</feature>
<feature type="transmembrane region" description="Helical" evidence="7">
    <location>
        <begin position="69"/>
        <end position="87"/>
    </location>
</feature>
<accession>A0ABW6IEA7</accession>
<comment type="subcellular location">
    <subcellularLocation>
        <location evidence="1">Cell membrane</location>
        <topology evidence="1">Multi-pass membrane protein</topology>
    </subcellularLocation>
</comment>
<protein>
    <submittedName>
        <fullName evidence="8">DoxX family protein</fullName>
    </submittedName>
</protein>
<comment type="similarity">
    <text evidence="2">Belongs to the DoxX family.</text>
</comment>
<proteinExistence type="inferred from homology"/>
<keyword evidence="6 7" id="KW-0472">Membrane</keyword>
<dbReference type="Proteomes" id="UP001600165">
    <property type="component" value="Unassembled WGS sequence"/>
</dbReference>
<evidence type="ECO:0000256" key="6">
    <source>
        <dbReference type="ARBA" id="ARBA00023136"/>
    </source>
</evidence>